<dbReference type="Proteomes" id="UP000015104">
    <property type="component" value="Unassembled WGS sequence"/>
</dbReference>
<dbReference type="AlphaFoldDB" id="T1JX28"/>
<organism evidence="1 2">
    <name type="scientific">Tetranychus urticae</name>
    <name type="common">Two-spotted spider mite</name>
    <dbReference type="NCBI Taxonomy" id="32264"/>
    <lineage>
        <taxon>Eukaryota</taxon>
        <taxon>Metazoa</taxon>
        <taxon>Ecdysozoa</taxon>
        <taxon>Arthropoda</taxon>
        <taxon>Chelicerata</taxon>
        <taxon>Arachnida</taxon>
        <taxon>Acari</taxon>
        <taxon>Acariformes</taxon>
        <taxon>Trombidiformes</taxon>
        <taxon>Prostigmata</taxon>
        <taxon>Eleutherengona</taxon>
        <taxon>Raphignathae</taxon>
        <taxon>Tetranychoidea</taxon>
        <taxon>Tetranychidae</taxon>
        <taxon>Tetranychus</taxon>
    </lineage>
</organism>
<evidence type="ECO:0000313" key="1">
    <source>
        <dbReference type="EnsemblMetazoa" id="tetur02g10470.1"/>
    </source>
</evidence>
<accession>T1JX28</accession>
<sequence length="79" mass="8890">MISKAVYLSLADKLWSTLSISIKASQIGSETLHGLKRVADGIEKTELLIEHSTSIFGFDKLNTFNMHIDLHYCPFTSLY</sequence>
<reference evidence="1" key="2">
    <citation type="submission" date="2015-06" db="UniProtKB">
        <authorList>
            <consortium name="EnsemblMetazoa"/>
        </authorList>
    </citation>
    <scope>IDENTIFICATION</scope>
</reference>
<evidence type="ECO:0000313" key="2">
    <source>
        <dbReference type="Proteomes" id="UP000015104"/>
    </source>
</evidence>
<dbReference type="HOGENOM" id="CLU_2609128_0_0_1"/>
<keyword evidence="2" id="KW-1185">Reference proteome</keyword>
<dbReference type="EnsemblMetazoa" id="tetur02g10470.1">
    <property type="protein sequence ID" value="tetur02g10470.1"/>
    <property type="gene ID" value="tetur02g10470"/>
</dbReference>
<reference evidence="2" key="1">
    <citation type="submission" date="2011-08" db="EMBL/GenBank/DDBJ databases">
        <authorList>
            <person name="Rombauts S."/>
        </authorList>
    </citation>
    <scope>NUCLEOTIDE SEQUENCE</scope>
    <source>
        <strain evidence="2">London</strain>
    </source>
</reference>
<proteinExistence type="predicted"/>
<dbReference type="EMBL" id="CAEY01000823">
    <property type="status" value="NOT_ANNOTATED_CDS"/>
    <property type="molecule type" value="Genomic_DNA"/>
</dbReference>
<protein>
    <submittedName>
        <fullName evidence="1">Uncharacterized protein</fullName>
    </submittedName>
</protein>
<name>T1JX28_TETUR</name>